<reference evidence="1" key="1">
    <citation type="submission" date="2020-07" db="EMBL/GenBank/DDBJ databases">
        <title>Genomic analysis of a strain of Sedimentibacter Hydroxybenzoicus DSM7310.</title>
        <authorList>
            <person name="Ma S."/>
        </authorList>
    </citation>
    <scope>NUCLEOTIDE SEQUENCE</scope>
    <source>
        <strain evidence="1">DSM 7310</strain>
    </source>
</reference>
<evidence type="ECO:0000313" key="1">
    <source>
        <dbReference type="EMBL" id="NYB73197.1"/>
    </source>
</evidence>
<comment type="caution">
    <text evidence="1">The sequence shown here is derived from an EMBL/GenBank/DDBJ whole genome shotgun (WGS) entry which is preliminary data.</text>
</comment>
<evidence type="ECO:0000313" key="2">
    <source>
        <dbReference type="Proteomes" id="UP000611629"/>
    </source>
</evidence>
<name>A0A974BHG3_SEDHY</name>
<dbReference type="InterPro" id="IPR035903">
    <property type="entry name" value="HesB-like_dom_sf"/>
</dbReference>
<gene>
    <name evidence="1" type="ORF">HZF24_03485</name>
</gene>
<dbReference type="Proteomes" id="UP000611629">
    <property type="component" value="Unassembled WGS sequence"/>
</dbReference>
<dbReference type="AlphaFoldDB" id="A0A974BHG3"/>
<organism evidence="1 2">
    <name type="scientific">Sedimentibacter hydroxybenzoicus DSM 7310</name>
    <dbReference type="NCBI Taxonomy" id="1123245"/>
    <lineage>
        <taxon>Bacteria</taxon>
        <taxon>Bacillati</taxon>
        <taxon>Bacillota</taxon>
        <taxon>Tissierellia</taxon>
        <taxon>Sedimentibacter</taxon>
    </lineage>
</organism>
<dbReference type="SUPFAM" id="SSF89360">
    <property type="entry name" value="HesB-like domain"/>
    <property type="match status" value="1"/>
</dbReference>
<sequence length="117" mass="12407">MIFINETAYKEFKELLDEANVESYNIRIDLDRYGCNGPIFGVYPGEATEDDDVDTINEVNFIVNKAVNKEFGGFIIVSNEENGGQGVGLKPIVQPASTGDNGGCKSGGGCGGCTGCN</sequence>
<proteinExistence type="predicted"/>
<dbReference type="EMBL" id="JACBNQ010000002">
    <property type="protein sequence ID" value="NYB73197.1"/>
    <property type="molecule type" value="Genomic_DNA"/>
</dbReference>
<accession>A0A974BHG3</accession>
<dbReference type="InterPro" id="IPR010965">
    <property type="entry name" value="HesB-rel_seleno"/>
</dbReference>
<dbReference type="RefSeq" id="WP_179236882.1">
    <property type="nucleotide sequence ID" value="NZ_JACBNQ010000002.1"/>
</dbReference>
<dbReference type="Gene3D" id="2.60.300.12">
    <property type="entry name" value="HesB-like domain"/>
    <property type="match status" value="1"/>
</dbReference>
<keyword evidence="2" id="KW-1185">Reference proteome</keyword>
<protein>
    <submittedName>
        <fullName evidence="1">HesB-like protein</fullName>
    </submittedName>
</protein>
<dbReference type="NCBIfam" id="TIGR01911">
    <property type="entry name" value="HesB_rel_seleno"/>
    <property type="match status" value="1"/>
</dbReference>